<dbReference type="Proteomes" id="UP000010472">
    <property type="component" value="Chromosome"/>
</dbReference>
<dbReference type="EMBL" id="CP003620">
    <property type="protein sequence ID" value="AFZ13998.1"/>
    <property type="molecule type" value="Genomic_DNA"/>
</dbReference>
<evidence type="ECO:0000313" key="2">
    <source>
        <dbReference type="EMBL" id="AFZ13998.1"/>
    </source>
</evidence>
<proteinExistence type="predicted"/>
<evidence type="ECO:0000313" key="3">
    <source>
        <dbReference type="Proteomes" id="UP000010472"/>
    </source>
</evidence>
<organism evidence="2 3">
    <name type="scientific">Crinalium epipsammum PCC 9333</name>
    <dbReference type="NCBI Taxonomy" id="1173022"/>
    <lineage>
        <taxon>Bacteria</taxon>
        <taxon>Bacillati</taxon>
        <taxon>Cyanobacteriota</taxon>
        <taxon>Cyanophyceae</taxon>
        <taxon>Gomontiellales</taxon>
        <taxon>Gomontiellaceae</taxon>
        <taxon>Crinalium</taxon>
    </lineage>
</organism>
<sequence>MPISETQISRSYNQEDIQQILHLAIARQVHEAEFTHEQLVEIATELDISPESLQLAEQEWQSKQGELRHRQDFNTYRRHKLKQHLGKYAIANTFLIVLNFLSAGTLSWSLYILLLWGLGLGLKTWNTYQFQGEEYEKAFQQWHRQKKFKQSVSTLFNRLLSA</sequence>
<dbReference type="STRING" id="1173022.Cri9333_3160"/>
<dbReference type="HOGENOM" id="CLU_129293_0_0_3"/>
<accession>K9W0V2</accession>
<evidence type="ECO:0000259" key="1">
    <source>
        <dbReference type="Pfam" id="PF13239"/>
    </source>
</evidence>
<dbReference type="KEGG" id="cep:Cri9333_3160"/>
<feature type="domain" description="2TM" evidence="1">
    <location>
        <begin position="70"/>
        <end position="148"/>
    </location>
</feature>
<dbReference type="Pfam" id="PF13239">
    <property type="entry name" value="2TM"/>
    <property type="match status" value="1"/>
</dbReference>
<keyword evidence="3" id="KW-1185">Reference proteome</keyword>
<dbReference type="eggNOG" id="ENOG5031EQC">
    <property type="taxonomic scope" value="Bacteria"/>
</dbReference>
<gene>
    <name evidence="2" type="ORF">Cri9333_3160</name>
</gene>
<name>K9W0V2_9CYAN</name>
<dbReference type="OrthoDB" id="560236at2"/>
<dbReference type="RefSeq" id="WP_015204105.1">
    <property type="nucleotide sequence ID" value="NC_019753.1"/>
</dbReference>
<dbReference type="AlphaFoldDB" id="K9W0V2"/>
<reference evidence="2 3" key="1">
    <citation type="submission" date="2012-06" db="EMBL/GenBank/DDBJ databases">
        <title>Finished chromosome of genome of Crinalium epipsammum PCC 9333.</title>
        <authorList>
            <consortium name="US DOE Joint Genome Institute"/>
            <person name="Gugger M."/>
            <person name="Coursin T."/>
            <person name="Rippka R."/>
            <person name="Tandeau De Marsac N."/>
            <person name="Huntemann M."/>
            <person name="Wei C.-L."/>
            <person name="Han J."/>
            <person name="Detter J.C."/>
            <person name="Han C."/>
            <person name="Tapia R."/>
            <person name="Davenport K."/>
            <person name="Daligault H."/>
            <person name="Erkkila T."/>
            <person name="Gu W."/>
            <person name="Munk A.C.C."/>
            <person name="Teshima H."/>
            <person name="Xu Y."/>
            <person name="Chain P."/>
            <person name="Chen A."/>
            <person name="Krypides N."/>
            <person name="Mavromatis K."/>
            <person name="Markowitz V."/>
            <person name="Szeto E."/>
            <person name="Ivanova N."/>
            <person name="Mikhailova N."/>
            <person name="Ovchinnikova G."/>
            <person name="Pagani I."/>
            <person name="Pati A."/>
            <person name="Goodwin L."/>
            <person name="Peters L."/>
            <person name="Pitluck S."/>
            <person name="Woyke T."/>
            <person name="Kerfeld C."/>
        </authorList>
    </citation>
    <scope>NUCLEOTIDE SEQUENCE [LARGE SCALE GENOMIC DNA]</scope>
    <source>
        <strain evidence="2 3">PCC 9333</strain>
    </source>
</reference>
<protein>
    <recommendedName>
        <fullName evidence="1">2TM domain-containing protein</fullName>
    </recommendedName>
</protein>
<dbReference type="InterPro" id="IPR025698">
    <property type="entry name" value="2TM_dom"/>
</dbReference>
<dbReference type="PATRIC" id="fig|1173022.3.peg.3417"/>